<dbReference type="Proteomes" id="UP001515500">
    <property type="component" value="Chromosome 16"/>
</dbReference>
<name>A0AB40CTN3_DIOCR</name>
<dbReference type="PROSITE" id="PS50157">
    <property type="entry name" value="ZINC_FINGER_C2H2_2"/>
    <property type="match status" value="2"/>
</dbReference>
<protein>
    <submittedName>
        <fullName evidence="5">Zinc finger protein ZAT2-like</fullName>
    </submittedName>
</protein>
<dbReference type="SUPFAM" id="SSF57667">
    <property type="entry name" value="beta-beta-alpha zinc fingers"/>
    <property type="match status" value="1"/>
</dbReference>
<dbReference type="GO" id="GO:0008270">
    <property type="term" value="F:zinc ion binding"/>
    <property type="evidence" value="ECO:0007669"/>
    <property type="project" value="UniProtKB-KW"/>
</dbReference>
<dbReference type="InterPro" id="IPR013087">
    <property type="entry name" value="Znf_C2H2_type"/>
</dbReference>
<dbReference type="Gene3D" id="3.30.160.60">
    <property type="entry name" value="Classic Zinc Finger"/>
    <property type="match status" value="1"/>
</dbReference>
<sequence length="163" mass="18457">MDDENDDPSCRVCKKTFKSMKSLYGHMRCHQRNWRGVSPPPNAADFSDSNQALPPKNWSITAKRGRKAGKSSTTPSSPNDPILTDAVTNLLLLANQQSKAEKPEKKSELRRHQCVTCSKIFTSHQALGGHRSSHKKVIVNEDRKVRKLLDFDLNEPPKEEDEY</sequence>
<feature type="region of interest" description="Disordered" evidence="2">
    <location>
        <begin position="34"/>
        <end position="82"/>
    </location>
</feature>
<organism evidence="4 5">
    <name type="scientific">Dioscorea cayennensis subsp. rotundata</name>
    <name type="common">White Guinea yam</name>
    <name type="synonym">Dioscorea rotundata</name>
    <dbReference type="NCBI Taxonomy" id="55577"/>
    <lineage>
        <taxon>Eukaryota</taxon>
        <taxon>Viridiplantae</taxon>
        <taxon>Streptophyta</taxon>
        <taxon>Embryophyta</taxon>
        <taxon>Tracheophyta</taxon>
        <taxon>Spermatophyta</taxon>
        <taxon>Magnoliopsida</taxon>
        <taxon>Liliopsida</taxon>
        <taxon>Dioscoreales</taxon>
        <taxon>Dioscoreaceae</taxon>
        <taxon>Dioscorea</taxon>
    </lineage>
</organism>
<dbReference type="RefSeq" id="XP_039141920.1">
    <property type="nucleotide sequence ID" value="XM_039285986.1"/>
</dbReference>
<reference evidence="5" key="1">
    <citation type="submission" date="2025-08" db="UniProtKB">
        <authorList>
            <consortium name="RefSeq"/>
        </authorList>
    </citation>
    <scope>IDENTIFICATION</scope>
</reference>
<dbReference type="PANTHER" id="PTHR47591">
    <property type="entry name" value="ZINC FINGER PROTEIN ZAT2-RELATED"/>
    <property type="match status" value="1"/>
</dbReference>
<dbReference type="PROSITE" id="PS00028">
    <property type="entry name" value="ZINC_FINGER_C2H2_1"/>
    <property type="match status" value="2"/>
</dbReference>
<dbReference type="Pfam" id="PF13912">
    <property type="entry name" value="zf-C2H2_6"/>
    <property type="match status" value="2"/>
</dbReference>
<dbReference type="GeneID" id="120279119"/>
<dbReference type="SMART" id="SM00355">
    <property type="entry name" value="ZnF_C2H2"/>
    <property type="match status" value="2"/>
</dbReference>
<dbReference type="InterPro" id="IPR036236">
    <property type="entry name" value="Znf_C2H2_sf"/>
</dbReference>
<accession>A0AB40CTN3</accession>
<feature type="domain" description="C2H2-type" evidence="3">
    <location>
        <begin position="112"/>
        <end position="134"/>
    </location>
</feature>
<proteinExistence type="predicted"/>
<evidence type="ECO:0000259" key="3">
    <source>
        <dbReference type="PROSITE" id="PS50157"/>
    </source>
</evidence>
<evidence type="ECO:0000256" key="1">
    <source>
        <dbReference type="PROSITE-ProRule" id="PRU00042"/>
    </source>
</evidence>
<keyword evidence="4" id="KW-1185">Reference proteome</keyword>
<gene>
    <name evidence="5" type="primary">LOC120279119</name>
</gene>
<keyword evidence="1" id="KW-0863">Zinc-finger</keyword>
<evidence type="ECO:0000313" key="4">
    <source>
        <dbReference type="Proteomes" id="UP001515500"/>
    </source>
</evidence>
<evidence type="ECO:0000256" key="2">
    <source>
        <dbReference type="SAM" id="MobiDB-lite"/>
    </source>
</evidence>
<keyword evidence="1" id="KW-0479">Metal-binding</keyword>
<dbReference type="PANTHER" id="PTHR47591:SF1">
    <property type="entry name" value="ZINC FINGER PROTEIN ZAT2-RELATED"/>
    <property type="match status" value="1"/>
</dbReference>
<keyword evidence="1" id="KW-0862">Zinc</keyword>
<feature type="domain" description="C2H2-type" evidence="3">
    <location>
        <begin position="8"/>
        <end position="30"/>
    </location>
</feature>
<dbReference type="AlphaFoldDB" id="A0AB40CTN3"/>
<evidence type="ECO:0000313" key="5">
    <source>
        <dbReference type="RefSeq" id="XP_039141920.1"/>
    </source>
</evidence>
<feature type="compositionally biased region" description="Polar residues" evidence="2">
    <location>
        <begin position="70"/>
        <end position="79"/>
    </location>
</feature>